<proteinExistence type="predicted"/>
<reference evidence="2" key="1">
    <citation type="submission" date="2017-09" db="EMBL/GenBank/DDBJ databases">
        <title>Depth-based differentiation of microbial function through sediment-hosted aquifers and enrichment of novel symbionts in the deep terrestrial subsurface.</title>
        <authorList>
            <person name="Probst A.J."/>
            <person name="Ladd B."/>
            <person name="Jarett J.K."/>
            <person name="Geller-Mcgrath D.E."/>
            <person name="Sieber C.M.K."/>
            <person name="Emerson J.B."/>
            <person name="Anantharaman K."/>
            <person name="Thomas B.C."/>
            <person name="Malmstrom R."/>
            <person name="Stieglmeier M."/>
            <person name="Klingl A."/>
            <person name="Woyke T."/>
            <person name="Ryan C.M."/>
            <person name="Banfield J.F."/>
        </authorList>
    </citation>
    <scope>NUCLEOTIDE SEQUENCE [LARGE SCALE GENOMIC DNA]</scope>
</reference>
<dbReference type="Proteomes" id="UP000229901">
    <property type="component" value="Unassembled WGS sequence"/>
</dbReference>
<comment type="caution">
    <text evidence="1">The sequence shown here is derived from an EMBL/GenBank/DDBJ whole genome shotgun (WGS) entry which is preliminary data.</text>
</comment>
<gene>
    <name evidence="1" type="ORF">COT97_03435</name>
</gene>
<sequence length="107" mass="12287">MKTFENDIDLNSLESVDMRPDGVVVMHCNNLYEYSRFGFQEEQEQSERIEKYKDIFIGFSSLESVQAAIKQVDEISEADRDWILDKLNAEGSAVPVTFTKGKRGNDE</sequence>
<accession>A0A2H0V6R2</accession>
<evidence type="ECO:0000313" key="2">
    <source>
        <dbReference type="Proteomes" id="UP000229901"/>
    </source>
</evidence>
<evidence type="ECO:0000313" key="1">
    <source>
        <dbReference type="EMBL" id="PIR94030.1"/>
    </source>
</evidence>
<protein>
    <submittedName>
        <fullName evidence="1">Uncharacterized protein</fullName>
    </submittedName>
</protein>
<name>A0A2H0V6R2_9BACT</name>
<dbReference type="EMBL" id="PFAP01000022">
    <property type="protein sequence ID" value="PIR94030.1"/>
    <property type="molecule type" value="Genomic_DNA"/>
</dbReference>
<dbReference type="AlphaFoldDB" id="A0A2H0V6R2"/>
<organism evidence="1 2">
    <name type="scientific">Candidatus Falkowbacteria bacterium CG10_big_fil_rev_8_21_14_0_10_39_11</name>
    <dbReference type="NCBI Taxonomy" id="1974565"/>
    <lineage>
        <taxon>Bacteria</taxon>
        <taxon>Candidatus Falkowiibacteriota</taxon>
    </lineage>
</organism>